<dbReference type="RefSeq" id="WP_085020794.1">
    <property type="nucleotide sequence ID" value="NZ_BMHD01000001.1"/>
</dbReference>
<dbReference type="InterPro" id="IPR023485">
    <property type="entry name" value="Ptyr_pPase"/>
</dbReference>
<reference evidence="1 2" key="1">
    <citation type="submission" date="2017-04" db="EMBL/GenBank/DDBJ databases">
        <authorList>
            <person name="Afonso C.L."/>
            <person name="Miller P.J."/>
            <person name="Scott M.A."/>
            <person name="Spackman E."/>
            <person name="Goraichik I."/>
            <person name="Dimitrov K.M."/>
            <person name="Suarez D.L."/>
            <person name="Swayne D.E."/>
        </authorList>
    </citation>
    <scope>NUCLEOTIDE SEQUENCE [LARGE SCALE GENOMIC DNA]</scope>
    <source>
        <strain evidence="2">XA(T)</strain>
    </source>
</reference>
<dbReference type="Proteomes" id="UP000192775">
    <property type="component" value="Chromosome"/>
</dbReference>
<evidence type="ECO:0000313" key="1">
    <source>
        <dbReference type="EMBL" id="ARJ06656.1"/>
    </source>
</evidence>
<dbReference type="SMART" id="SM00418">
    <property type="entry name" value="HTH_ARSR"/>
    <property type="match status" value="1"/>
</dbReference>
<dbReference type="InterPro" id="IPR036390">
    <property type="entry name" value="WH_DNA-bd_sf"/>
</dbReference>
<dbReference type="PROSITE" id="PS50987">
    <property type="entry name" value="HTH_ARSR_2"/>
    <property type="match status" value="1"/>
</dbReference>
<organism evidence="1 2">
    <name type="scientific">Cnuibacter physcomitrellae</name>
    <dbReference type="NCBI Taxonomy" id="1619308"/>
    <lineage>
        <taxon>Bacteria</taxon>
        <taxon>Bacillati</taxon>
        <taxon>Actinomycetota</taxon>
        <taxon>Actinomycetes</taxon>
        <taxon>Micrococcales</taxon>
        <taxon>Microbacteriaceae</taxon>
        <taxon>Cnuibacter</taxon>
    </lineage>
</organism>
<dbReference type="SUPFAM" id="SSF52788">
    <property type="entry name" value="Phosphotyrosine protein phosphatases I"/>
    <property type="match status" value="1"/>
</dbReference>
<dbReference type="GO" id="GO:0003700">
    <property type="term" value="F:DNA-binding transcription factor activity"/>
    <property type="evidence" value="ECO:0007669"/>
    <property type="project" value="InterPro"/>
</dbReference>
<name>A0A1X9LN87_9MICO</name>
<dbReference type="PRINTS" id="PR00778">
    <property type="entry name" value="HTHARSR"/>
</dbReference>
<dbReference type="CDD" id="cd00090">
    <property type="entry name" value="HTH_ARSR"/>
    <property type="match status" value="1"/>
</dbReference>
<dbReference type="InterPro" id="IPR036388">
    <property type="entry name" value="WH-like_DNA-bd_sf"/>
</dbReference>
<dbReference type="KEGG" id="cphy:B5808_16570"/>
<keyword evidence="2" id="KW-1185">Reference proteome</keyword>
<dbReference type="Pfam" id="PF12840">
    <property type="entry name" value="HTH_20"/>
    <property type="match status" value="1"/>
</dbReference>
<dbReference type="PANTHER" id="PTHR43428:SF1">
    <property type="entry name" value="ARSENATE REDUCTASE"/>
    <property type="match status" value="1"/>
</dbReference>
<gene>
    <name evidence="1" type="ORF">B5808_16570</name>
</gene>
<proteinExistence type="predicted"/>
<accession>A0A1X9LN87</accession>
<dbReference type="Gene3D" id="1.10.10.10">
    <property type="entry name" value="Winged helix-like DNA-binding domain superfamily/Winged helix DNA-binding domain"/>
    <property type="match status" value="1"/>
</dbReference>
<dbReference type="EMBL" id="CP020715">
    <property type="protein sequence ID" value="ARJ06656.1"/>
    <property type="molecule type" value="Genomic_DNA"/>
</dbReference>
<dbReference type="PANTHER" id="PTHR43428">
    <property type="entry name" value="ARSENATE REDUCTASE"/>
    <property type="match status" value="1"/>
</dbReference>
<dbReference type="SUPFAM" id="SSF46785">
    <property type="entry name" value="Winged helix' DNA-binding domain"/>
    <property type="match status" value="1"/>
</dbReference>
<dbReference type="Gene3D" id="3.40.50.2300">
    <property type="match status" value="1"/>
</dbReference>
<evidence type="ECO:0000313" key="2">
    <source>
        <dbReference type="Proteomes" id="UP000192775"/>
    </source>
</evidence>
<dbReference type="InterPro" id="IPR036196">
    <property type="entry name" value="Ptyr_pPase_sf"/>
</dbReference>
<dbReference type="InterPro" id="IPR001845">
    <property type="entry name" value="HTH_ArsR_DNA-bd_dom"/>
</dbReference>
<dbReference type="Pfam" id="PF01451">
    <property type="entry name" value="LMWPc"/>
    <property type="match status" value="1"/>
</dbReference>
<dbReference type="SMART" id="SM00226">
    <property type="entry name" value="LMWPc"/>
    <property type="match status" value="1"/>
</dbReference>
<protein>
    <submittedName>
        <fullName evidence="1">ArsR family transcriptional regulator</fullName>
    </submittedName>
</protein>
<dbReference type="STRING" id="1619308.B5808_16570"/>
<dbReference type="InterPro" id="IPR011991">
    <property type="entry name" value="ArsR-like_HTH"/>
</dbReference>
<dbReference type="AlphaFoldDB" id="A0A1X9LN87"/>
<sequence>MREDLERRAAAFAALSDPARLRIVDLLTVSDLAPKEIGAELDMPSNLVSFHLGVLEERGIITRRASEGDGRRNYVRLRSEAFRTLEADPIPVAGRVLFVCTANSARSQLAAGVWAQESDIPCASAGTHPGPAVNPRAVSAARRWSIPLVGEMVPRAFAEVRRAGDFVVTVCDRAHELLHGADQAHWSIPDPVRADSDSAFDDVVREIRERVADMLPRLTPA</sequence>